<reference evidence="7" key="1">
    <citation type="journal article" date="2006" name="PLoS Biol.">
        <title>Macronuclear genome sequence of the ciliate Tetrahymena thermophila, a model eukaryote.</title>
        <authorList>
            <person name="Eisen J.A."/>
            <person name="Coyne R.S."/>
            <person name="Wu M."/>
            <person name="Wu D."/>
            <person name="Thiagarajan M."/>
            <person name="Wortman J.R."/>
            <person name="Badger J.H."/>
            <person name="Ren Q."/>
            <person name="Amedeo P."/>
            <person name="Jones K.M."/>
            <person name="Tallon L.J."/>
            <person name="Delcher A.L."/>
            <person name="Salzberg S.L."/>
            <person name="Silva J.C."/>
            <person name="Haas B.J."/>
            <person name="Majoros W.H."/>
            <person name="Farzad M."/>
            <person name="Carlton J.M."/>
            <person name="Smith R.K. Jr."/>
            <person name="Garg J."/>
            <person name="Pearlman R.E."/>
            <person name="Karrer K.M."/>
            <person name="Sun L."/>
            <person name="Manning G."/>
            <person name="Elde N.C."/>
            <person name="Turkewitz A.P."/>
            <person name="Asai D.J."/>
            <person name="Wilkes D.E."/>
            <person name="Wang Y."/>
            <person name="Cai H."/>
            <person name="Collins K."/>
            <person name="Stewart B.A."/>
            <person name="Lee S.R."/>
            <person name="Wilamowska K."/>
            <person name="Weinberg Z."/>
            <person name="Ruzzo W.L."/>
            <person name="Wloga D."/>
            <person name="Gaertig J."/>
            <person name="Frankel J."/>
            <person name="Tsao C.-C."/>
            <person name="Gorovsky M.A."/>
            <person name="Keeling P.J."/>
            <person name="Waller R.F."/>
            <person name="Patron N.J."/>
            <person name="Cherry J.M."/>
            <person name="Stover N.A."/>
            <person name="Krieger C.J."/>
            <person name="del Toro C."/>
            <person name="Ryder H.F."/>
            <person name="Williamson S.C."/>
            <person name="Barbeau R.A."/>
            <person name="Hamilton E.P."/>
            <person name="Orias E."/>
        </authorList>
    </citation>
    <scope>NUCLEOTIDE SEQUENCE [LARGE SCALE GENOMIC DNA]</scope>
    <source>
        <strain evidence="7">SB210</strain>
    </source>
</reference>
<name>Q22XZ7_TETTS</name>
<evidence type="ECO:0000256" key="2">
    <source>
        <dbReference type="ARBA" id="ARBA00022840"/>
    </source>
</evidence>
<proteinExistence type="predicted"/>
<dbReference type="InterPro" id="IPR001849">
    <property type="entry name" value="PH_domain"/>
</dbReference>
<dbReference type="InterPro" id="IPR011993">
    <property type="entry name" value="PH-like_dom_sf"/>
</dbReference>
<dbReference type="KEGG" id="tet:TTHERM_00355740"/>
<dbReference type="InParanoid" id="Q22XZ7"/>
<accession>Q22XZ7</accession>
<dbReference type="Gene3D" id="1.10.510.10">
    <property type="entry name" value="Transferase(Phosphotransferase) domain 1"/>
    <property type="match status" value="1"/>
</dbReference>
<evidence type="ECO:0000259" key="5">
    <source>
        <dbReference type="PROSITE" id="PS50011"/>
    </source>
</evidence>
<dbReference type="SUPFAM" id="SSF56112">
    <property type="entry name" value="Protein kinase-like (PK-like)"/>
    <property type="match status" value="1"/>
</dbReference>
<keyword evidence="1 3" id="KW-0547">Nucleotide-binding</keyword>
<dbReference type="EMBL" id="GG662749">
    <property type="protein sequence ID" value="EAR90227.3"/>
    <property type="molecule type" value="Genomic_DNA"/>
</dbReference>
<dbReference type="eggNOG" id="KOG0032">
    <property type="taxonomic scope" value="Eukaryota"/>
</dbReference>
<feature type="region of interest" description="Disordered" evidence="4">
    <location>
        <begin position="543"/>
        <end position="563"/>
    </location>
</feature>
<dbReference type="Pfam" id="PF00169">
    <property type="entry name" value="PH"/>
    <property type="match status" value="1"/>
</dbReference>
<dbReference type="PROSITE" id="PS00107">
    <property type="entry name" value="PROTEIN_KINASE_ATP"/>
    <property type="match status" value="1"/>
</dbReference>
<dbReference type="InterPro" id="IPR000719">
    <property type="entry name" value="Prot_kinase_dom"/>
</dbReference>
<dbReference type="InterPro" id="IPR011009">
    <property type="entry name" value="Kinase-like_dom_sf"/>
</dbReference>
<feature type="domain" description="Protein kinase" evidence="5">
    <location>
        <begin position="144"/>
        <end position="413"/>
    </location>
</feature>
<dbReference type="PROSITE" id="PS00108">
    <property type="entry name" value="PROTEIN_KINASE_ST"/>
    <property type="match status" value="1"/>
</dbReference>
<feature type="region of interest" description="Disordered" evidence="4">
    <location>
        <begin position="613"/>
        <end position="647"/>
    </location>
</feature>
<protein>
    <submittedName>
        <fullName evidence="6">Serine/Threonine kinase domain protein</fullName>
    </submittedName>
</protein>
<dbReference type="AlphaFoldDB" id="Q22XZ7"/>
<dbReference type="PROSITE" id="PS50011">
    <property type="entry name" value="PROTEIN_KINASE_DOM"/>
    <property type="match status" value="1"/>
</dbReference>
<dbReference type="FunFam" id="1.10.510.10:FF:000945">
    <property type="entry name" value="Uncharacterized protein"/>
    <property type="match status" value="1"/>
</dbReference>
<dbReference type="HOGENOM" id="CLU_404155_0_0_1"/>
<organism evidence="6 7">
    <name type="scientific">Tetrahymena thermophila (strain SB210)</name>
    <dbReference type="NCBI Taxonomy" id="312017"/>
    <lineage>
        <taxon>Eukaryota</taxon>
        <taxon>Sar</taxon>
        <taxon>Alveolata</taxon>
        <taxon>Ciliophora</taxon>
        <taxon>Intramacronucleata</taxon>
        <taxon>Oligohymenophorea</taxon>
        <taxon>Hymenostomatida</taxon>
        <taxon>Tetrahymenina</taxon>
        <taxon>Tetrahymenidae</taxon>
        <taxon>Tetrahymena</taxon>
    </lineage>
</organism>
<dbReference type="GeneID" id="7837322"/>
<dbReference type="SMART" id="SM00220">
    <property type="entry name" value="S_TKc"/>
    <property type="match status" value="1"/>
</dbReference>
<dbReference type="GO" id="GO:0004672">
    <property type="term" value="F:protein kinase activity"/>
    <property type="evidence" value="ECO:0007669"/>
    <property type="project" value="InterPro"/>
</dbReference>
<sequence>MKIKTNGWLFASQKSSNQQSIWLKEKKPLKQSDLMNLQVTPSYFQKRTKTFKRLVKRYYYIANNTLYYCEKQKSTSIKGMLDLSLVYAEFYESKVKILKNNTYIICLRQDSSFVELLTENKQIFNEWCVVLRRCCIMLDFHNQFNILKMIGKGGFSRVFLAQDKFSRENYAIKVITKDKLLQQTKGIKSLLNEIQIMKELDNVNGCLKLIGVYETDSSVNLILEYIKGGELVKKIKLKDKQNFTIENMRQLMQNILIALAHIHQRKIIHRDLKPDNILIEDDINSTKIKIADFGLATYDSTVLNDFLFKKCGTPGFLAPEVLSNKDTHKLYDHKVDVFSAGVIFYILLCGQQPFKGSNHRQVVEQNKKCEIDFQILDSNQKIPQAAKILVKQMLAKDPINRPTSQECLNSPFFKENIINNSLHFDLHNYENQKLQSLDGLNRLKIDSLDKNSQNDLYWVNPVWKGQTNTVQTVTKLSSIYLQINDVRKRNKSNFAPINVHAEESKDDDSGIASSVREKRSASADCDFRNKYLQNQSLHITVLKKQKQGDEQTNNDNPEASIDNNIDCIEENFDVSGYDLKNSLDQQEQNKNEDQFKQQNSDYNNNQLNLKASQFKKSQFLDSNRDEYKPSMKSSGWESIENEPQINKQGLNQNRLENKYSLKPFQNMEAINVQYPTFMSQISQKERQDVRLSNIISDEKVNMDEDFYNKQYSSNRSIEYNLKKNEALENHCQKVNHIKIKLRDFNSSSMWYNPIQQIVAAPSILSKENQNYNSEAFEDEQHQYYSRQGIRNSTYNQNSCQEADFRVSEVEENISSRHFTTINRNLIFRYNPFDCNVCL</sequence>
<dbReference type="Proteomes" id="UP000009168">
    <property type="component" value="Unassembled WGS sequence"/>
</dbReference>
<evidence type="ECO:0000313" key="6">
    <source>
        <dbReference type="EMBL" id="EAR90227.3"/>
    </source>
</evidence>
<dbReference type="SUPFAM" id="SSF50729">
    <property type="entry name" value="PH domain-like"/>
    <property type="match status" value="1"/>
</dbReference>
<dbReference type="Gene3D" id="2.30.29.30">
    <property type="entry name" value="Pleckstrin-homology domain (PH domain)/Phosphotyrosine-binding domain (PTB)"/>
    <property type="match status" value="1"/>
</dbReference>
<dbReference type="Pfam" id="PF00069">
    <property type="entry name" value="Pkinase"/>
    <property type="match status" value="1"/>
</dbReference>
<dbReference type="PANTHER" id="PTHR24347">
    <property type="entry name" value="SERINE/THREONINE-PROTEIN KINASE"/>
    <property type="match status" value="1"/>
</dbReference>
<feature type="compositionally biased region" description="Polar residues" evidence="4">
    <location>
        <begin position="550"/>
        <end position="563"/>
    </location>
</feature>
<feature type="compositionally biased region" description="Polar residues" evidence="4">
    <location>
        <begin position="631"/>
        <end position="647"/>
    </location>
</feature>
<dbReference type="InterPro" id="IPR008271">
    <property type="entry name" value="Ser/Thr_kinase_AS"/>
</dbReference>
<feature type="binding site" evidence="3">
    <location>
        <position position="173"/>
    </location>
    <ligand>
        <name>ATP</name>
        <dbReference type="ChEBI" id="CHEBI:30616"/>
    </ligand>
</feature>
<evidence type="ECO:0000256" key="4">
    <source>
        <dbReference type="SAM" id="MobiDB-lite"/>
    </source>
</evidence>
<dbReference type="GO" id="GO:0005524">
    <property type="term" value="F:ATP binding"/>
    <property type="evidence" value="ECO:0007669"/>
    <property type="project" value="UniProtKB-UniRule"/>
</dbReference>
<keyword evidence="7" id="KW-1185">Reference proteome</keyword>
<keyword evidence="6" id="KW-0418">Kinase</keyword>
<dbReference type="InterPro" id="IPR017441">
    <property type="entry name" value="Protein_kinase_ATP_BS"/>
</dbReference>
<keyword evidence="2 3" id="KW-0067">ATP-binding</keyword>
<evidence type="ECO:0000313" key="7">
    <source>
        <dbReference type="Proteomes" id="UP000009168"/>
    </source>
</evidence>
<evidence type="ECO:0000256" key="3">
    <source>
        <dbReference type="PROSITE-ProRule" id="PRU10141"/>
    </source>
</evidence>
<dbReference type="RefSeq" id="XP_001010472.3">
    <property type="nucleotide sequence ID" value="XM_001010472.3"/>
</dbReference>
<keyword evidence="6" id="KW-0808">Transferase</keyword>
<evidence type="ECO:0000256" key="1">
    <source>
        <dbReference type="ARBA" id="ARBA00022741"/>
    </source>
</evidence>
<gene>
    <name evidence="6" type="ORF">TTHERM_00355740</name>
</gene>